<evidence type="ECO:0000313" key="4">
    <source>
        <dbReference type="EMBL" id="VFK10315.1"/>
    </source>
</evidence>
<keyword evidence="1" id="KW-1133">Transmembrane helix</keyword>
<organism evidence="4">
    <name type="scientific">Candidatus Kentrum sp. FM</name>
    <dbReference type="NCBI Taxonomy" id="2126340"/>
    <lineage>
        <taxon>Bacteria</taxon>
        <taxon>Pseudomonadati</taxon>
        <taxon>Pseudomonadota</taxon>
        <taxon>Gammaproteobacteria</taxon>
        <taxon>Candidatus Kentrum</taxon>
    </lineage>
</organism>
<keyword evidence="1" id="KW-0472">Membrane</keyword>
<feature type="transmembrane region" description="Helical" evidence="1">
    <location>
        <begin position="207"/>
        <end position="226"/>
    </location>
</feature>
<feature type="transmembrane region" description="Helical" evidence="1">
    <location>
        <begin position="92"/>
        <end position="111"/>
    </location>
</feature>
<dbReference type="PANTHER" id="PTHR43535">
    <property type="entry name" value="PHOSPHATIDATE CYTIDYLYLTRANSFERASE"/>
    <property type="match status" value="1"/>
</dbReference>
<protein>
    <submittedName>
        <fullName evidence="4">Phosphatidate cytidylyltransferase</fullName>
    </submittedName>
</protein>
<feature type="transmembrane region" description="Helical" evidence="1">
    <location>
        <begin position="118"/>
        <end position="136"/>
    </location>
</feature>
<sequence length="275" mass="30017">MLFGFHSGRTERKEIATISLTEVVILGFFVLPLLSGIPQLIATMLSLLAFGIYYETIRLVGDLSLKWKIGLGMVYALVFFLLYNAYVPLTVHLMFASLAIILLIANIYLPLGATAQKLLLGYPVLFIPFIAFLAFSTQHPKIILFTYLVVESFDSFAYWGGKTVGKTKAFPTVSPKKTVEGVLIGAVAATAIGYIGAPYMVDFTQSELLVFLSIVLISTLLGDLTASKLKRNIGVKDFGNILPQQGGILDIYDSIIFTAPIVFIYSIVITGNPAL</sequence>
<keyword evidence="1" id="KW-0812">Transmembrane</keyword>
<dbReference type="EMBL" id="CAADFL010000135">
    <property type="protein sequence ID" value="VFK10315.1"/>
    <property type="molecule type" value="Genomic_DNA"/>
</dbReference>
<dbReference type="GO" id="GO:0009273">
    <property type="term" value="P:peptidoglycan-based cell wall biogenesis"/>
    <property type="evidence" value="ECO:0007669"/>
    <property type="project" value="TreeGrafter"/>
</dbReference>
<dbReference type="Pfam" id="PF01148">
    <property type="entry name" value="CTP_transf_1"/>
    <property type="match status" value="1"/>
</dbReference>
<feature type="transmembrane region" description="Helical" evidence="1">
    <location>
        <begin position="69"/>
        <end position="86"/>
    </location>
</feature>
<reference evidence="4" key="1">
    <citation type="submission" date="2019-02" db="EMBL/GenBank/DDBJ databases">
        <authorList>
            <person name="Gruber-Vodicka R. H."/>
            <person name="Seah K. B. B."/>
        </authorList>
    </citation>
    <scope>NUCLEOTIDE SEQUENCE</scope>
    <source>
        <strain evidence="2">BECK_BZ163</strain>
        <strain evidence="4">BECK_BZ164</strain>
        <strain evidence="3">BECK_BZ165</strain>
    </source>
</reference>
<evidence type="ECO:0000256" key="1">
    <source>
        <dbReference type="SAM" id="Phobius"/>
    </source>
</evidence>
<keyword evidence="4" id="KW-0548">Nucleotidyltransferase</keyword>
<gene>
    <name evidence="2" type="ORF">BECKFM1743A_GA0114220_104094</name>
    <name evidence="4" type="ORF">BECKFM1743B_GA0114221_101354</name>
    <name evidence="3" type="ORF">BECKFM1743C_GA0114222_104721</name>
</gene>
<proteinExistence type="predicted"/>
<dbReference type="EMBL" id="CAADFA010000472">
    <property type="protein sequence ID" value="VFJ67951.1"/>
    <property type="molecule type" value="Genomic_DNA"/>
</dbReference>
<dbReference type="GO" id="GO:0005886">
    <property type="term" value="C:plasma membrane"/>
    <property type="evidence" value="ECO:0007669"/>
    <property type="project" value="TreeGrafter"/>
</dbReference>
<dbReference type="AlphaFoldDB" id="A0A450VZW8"/>
<accession>A0A450VZW8</accession>
<feature type="transmembrane region" description="Helical" evidence="1">
    <location>
        <begin position="182"/>
        <end position="201"/>
    </location>
</feature>
<evidence type="ECO:0000313" key="3">
    <source>
        <dbReference type="EMBL" id="VFJ67951.1"/>
    </source>
</evidence>
<dbReference type="EMBL" id="CAADEZ010000409">
    <property type="protein sequence ID" value="VFJ66360.1"/>
    <property type="molecule type" value="Genomic_DNA"/>
</dbReference>
<dbReference type="GO" id="GO:0016779">
    <property type="term" value="F:nucleotidyltransferase activity"/>
    <property type="evidence" value="ECO:0007669"/>
    <property type="project" value="UniProtKB-KW"/>
</dbReference>
<evidence type="ECO:0000313" key="2">
    <source>
        <dbReference type="EMBL" id="VFJ66360.1"/>
    </source>
</evidence>
<dbReference type="PANTHER" id="PTHR43535:SF1">
    <property type="entry name" value="PHOSPHATIDATE CYTIDYLYLTRANSFERASE"/>
    <property type="match status" value="1"/>
</dbReference>
<feature type="transmembrane region" description="Helical" evidence="1">
    <location>
        <begin position="247"/>
        <end position="269"/>
    </location>
</feature>
<name>A0A450VZW8_9GAMM</name>
<keyword evidence="4" id="KW-0808">Transferase</keyword>